<protein>
    <submittedName>
        <fullName evidence="6">Regulator of protease activity HflC, stomatin/prohibitin superfamily</fullName>
    </submittedName>
</protein>
<evidence type="ECO:0000256" key="3">
    <source>
        <dbReference type="SAM" id="MobiDB-lite"/>
    </source>
</evidence>
<evidence type="ECO:0000313" key="7">
    <source>
        <dbReference type="Proteomes" id="UP000199636"/>
    </source>
</evidence>
<dbReference type="PRINTS" id="PR00721">
    <property type="entry name" value="STOMATIN"/>
</dbReference>
<keyword evidence="4" id="KW-1133">Transmembrane helix</keyword>
<dbReference type="GO" id="GO:0005886">
    <property type="term" value="C:plasma membrane"/>
    <property type="evidence" value="ECO:0007669"/>
    <property type="project" value="InterPro"/>
</dbReference>
<evidence type="ECO:0000256" key="4">
    <source>
        <dbReference type="SAM" id="Phobius"/>
    </source>
</evidence>
<dbReference type="STRING" id="428992.SAMN05216272_11046"/>
<dbReference type="GO" id="GO:0008233">
    <property type="term" value="F:peptidase activity"/>
    <property type="evidence" value="ECO:0007669"/>
    <property type="project" value="UniProtKB-KW"/>
</dbReference>
<dbReference type="PANTHER" id="PTHR10264">
    <property type="entry name" value="BAND 7 PROTEIN-RELATED"/>
    <property type="match status" value="1"/>
</dbReference>
<feature type="region of interest" description="Disordered" evidence="3">
    <location>
        <begin position="278"/>
        <end position="313"/>
    </location>
</feature>
<evidence type="ECO:0000259" key="5">
    <source>
        <dbReference type="SMART" id="SM00244"/>
    </source>
</evidence>
<dbReference type="InterPro" id="IPR001972">
    <property type="entry name" value="Stomatin_HflK_fam"/>
</dbReference>
<organism evidence="6 7">
    <name type="scientific">Pseudomonas panipatensis</name>
    <dbReference type="NCBI Taxonomy" id="428992"/>
    <lineage>
        <taxon>Bacteria</taxon>
        <taxon>Pseudomonadati</taxon>
        <taxon>Pseudomonadota</taxon>
        <taxon>Gammaproteobacteria</taxon>
        <taxon>Pseudomonadales</taxon>
        <taxon>Pseudomonadaceae</taxon>
        <taxon>Pseudomonas</taxon>
    </lineage>
</organism>
<dbReference type="Pfam" id="PF01145">
    <property type="entry name" value="Band_7"/>
    <property type="match status" value="1"/>
</dbReference>
<evidence type="ECO:0000313" key="6">
    <source>
        <dbReference type="EMBL" id="SDI48682.1"/>
    </source>
</evidence>
<dbReference type="SUPFAM" id="SSF117892">
    <property type="entry name" value="Band 7/SPFH domain"/>
    <property type="match status" value="1"/>
</dbReference>
<feature type="domain" description="Band 7" evidence="5">
    <location>
        <begin position="40"/>
        <end position="198"/>
    </location>
</feature>
<feature type="transmembrane region" description="Helical" evidence="4">
    <location>
        <begin position="6"/>
        <end position="38"/>
    </location>
</feature>
<dbReference type="InterPro" id="IPR043202">
    <property type="entry name" value="Band-7_stomatin-like"/>
</dbReference>
<dbReference type="PANTHER" id="PTHR10264:SF19">
    <property type="entry name" value="AT06885P-RELATED"/>
    <property type="match status" value="1"/>
</dbReference>
<dbReference type="InterPro" id="IPR036013">
    <property type="entry name" value="Band_7/SPFH_dom_sf"/>
</dbReference>
<proteinExistence type="inferred from homology"/>
<dbReference type="Gene3D" id="3.30.479.30">
    <property type="entry name" value="Band 7 domain"/>
    <property type="match status" value="1"/>
</dbReference>
<dbReference type="AlphaFoldDB" id="A0A1G8KZ46"/>
<reference evidence="7" key="1">
    <citation type="submission" date="2016-10" db="EMBL/GenBank/DDBJ databases">
        <authorList>
            <person name="Varghese N."/>
            <person name="Submissions S."/>
        </authorList>
    </citation>
    <scope>NUCLEOTIDE SEQUENCE [LARGE SCALE GENOMIC DNA]</scope>
    <source>
        <strain evidence="7">CCM 7469</strain>
    </source>
</reference>
<dbReference type="Gene3D" id="6.10.250.2090">
    <property type="match status" value="1"/>
</dbReference>
<accession>A0A1G8KZ46</accession>
<keyword evidence="7" id="KW-1185">Reference proteome</keyword>
<dbReference type="GO" id="GO:0098552">
    <property type="term" value="C:side of membrane"/>
    <property type="evidence" value="ECO:0007669"/>
    <property type="project" value="UniProtKB-ARBA"/>
</dbReference>
<keyword evidence="6" id="KW-0645">Protease</keyword>
<sequence length="313" mass="33541">MNPITAFAVAVLAAFGALLLYSGLLVLGIVLLVAAVVVSQTLKMANTWQKFVVLRAGKLQGVRGPGLFAIIPVLDNVVAVIDERIQTTAFNAEQALTRDTVPVNVDAIIFWHVHDAQKAALAITDYRQAIDRVAQTSLREMIGSSMLAALLSDRRSSDQQLCREIGEKTLEWGVTVSSVEIRDVAIPVALQDAMSRQAQAEREKQARIILGSAEAEIASRFVDAAKVYAGYPSALQLRAMNIIYETTKERGTTILIPSSMVDSMNPAAAVAVSLATQRSSAPPAPAMQTPGGQASEDLHGADPLTLQAWPLEK</sequence>
<dbReference type="GO" id="GO:0006508">
    <property type="term" value="P:proteolysis"/>
    <property type="evidence" value="ECO:0007669"/>
    <property type="project" value="UniProtKB-KW"/>
</dbReference>
<dbReference type="Proteomes" id="UP000199636">
    <property type="component" value="Unassembled WGS sequence"/>
</dbReference>
<name>A0A1G8KZ46_9PSED</name>
<keyword evidence="4" id="KW-0812">Transmembrane</keyword>
<evidence type="ECO:0000256" key="1">
    <source>
        <dbReference type="ARBA" id="ARBA00004167"/>
    </source>
</evidence>
<comment type="subcellular location">
    <subcellularLocation>
        <location evidence="1">Membrane</location>
        <topology evidence="1">Single-pass membrane protein</topology>
    </subcellularLocation>
</comment>
<comment type="similarity">
    <text evidence="2">Belongs to the band 7/mec-2 family.</text>
</comment>
<dbReference type="RefSeq" id="WP_090266146.1">
    <property type="nucleotide sequence ID" value="NZ_FNDS01000010.1"/>
</dbReference>
<dbReference type="CDD" id="cd13775">
    <property type="entry name" value="SPFH_eoslipins_u3"/>
    <property type="match status" value="1"/>
</dbReference>
<dbReference type="FunFam" id="3.30.479.30:FF:000004">
    <property type="entry name" value="Putative membrane protease family, stomatin"/>
    <property type="match status" value="1"/>
</dbReference>
<keyword evidence="6" id="KW-0378">Hydrolase</keyword>
<dbReference type="OrthoDB" id="9809197at2"/>
<keyword evidence="4" id="KW-0472">Membrane</keyword>
<dbReference type="EMBL" id="FNDS01000010">
    <property type="protein sequence ID" value="SDI48682.1"/>
    <property type="molecule type" value="Genomic_DNA"/>
</dbReference>
<evidence type="ECO:0000256" key="2">
    <source>
        <dbReference type="ARBA" id="ARBA00008164"/>
    </source>
</evidence>
<dbReference type="InterPro" id="IPR001107">
    <property type="entry name" value="Band_7"/>
</dbReference>
<gene>
    <name evidence="6" type="ORF">SAMN05216272_11046</name>
</gene>
<dbReference type="SMART" id="SM00244">
    <property type="entry name" value="PHB"/>
    <property type="match status" value="1"/>
</dbReference>